<keyword evidence="2" id="KW-1185">Reference proteome</keyword>
<dbReference type="Pfam" id="PF12686">
    <property type="entry name" value="DUF3800"/>
    <property type="match status" value="1"/>
</dbReference>
<dbReference type="OrthoDB" id="9799211at2"/>
<evidence type="ECO:0000313" key="2">
    <source>
        <dbReference type="Proteomes" id="UP000078596"/>
    </source>
</evidence>
<evidence type="ECO:0000313" key="1">
    <source>
        <dbReference type="EMBL" id="ANJ67878.1"/>
    </source>
</evidence>
<sequence>MNDVIHIYCDESCHLEHDHQKSMVLGAVWCSASHRAALGRKVKAIRDQFGLPPTFEIKWTKISPAGLDFYLALVDLFFDEPLLRFRAVVVPEKAVLDHGRFNQSHDDFYYKMWYLLLTHLVDDQHCFRVFLDIKDTRGQTKVRKLHEVLCNRHYDFDRQRIASIEQVHSHDVPLLQIADLMIGALSHLHRNLDGSPAKQAVIQRIRERSGHDLLRSTPPRVEKFNLLVWRSKAEL</sequence>
<dbReference type="InterPro" id="IPR024524">
    <property type="entry name" value="DUF3800"/>
</dbReference>
<organism evidence="1 2">
    <name type="scientific">Halothiobacillus diazotrophicus</name>
    <dbReference type="NCBI Taxonomy" id="1860122"/>
    <lineage>
        <taxon>Bacteria</taxon>
        <taxon>Pseudomonadati</taxon>
        <taxon>Pseudomonadota</taxon>
        <taxon>Gammaproteobacteria</taxon>
        <taxon>Chromatiales</taxon>
        <taxon>Halothiobacillaceae</taxon>
        <taxon>Halothiobacillus</taxon>
    </lineage>
</organism>
<dbReference type="AlphaFoldDB" id="A0A191ZJ61"/>
<reference evidence="1 2" key="1">
    <citation type="submission" date="2016-06" db="EMBL/GenBank/DDBJ databases">
        <title>Insight into the functional genes involving in sulfur oxidation in Pearl River water.</title>
        <authorList>
            <person name="Luo J."/>
            <person name="Tan X."/>
            <person name="Lin W."/>
        </authorList>
    </citation>
    <scope>NUCLEOTIDE SEQUENCE [LARGE SCALE GENOMIC DNA]</scope>
    <source>
        <strain evidence="1 2">LS2</strain>
    </source>
</reference>
<accession>A0A191ZJ61</accession>
<dbReference type="Proteomes" id="UP000078596">
    <property type="component" value="Chromosome"/>
</dbReference>
<dbReference type="EMBL" id="CP016027">
    <property type="protein sequence ID" value="ANJ67878.1"/>
    <property type="molecule type" value="Genomic_DNA"/>
</dbReference>
<evidence type="ECO:0008006" key="3">
    <source>
        <dbReference type="Google" id="ProtNLM"/>
    </source>
</evidence>
<name>A0A191ZJ61_9GAMM</name>
<dbReference type="RefSeq" id="WP_066101630.1">
    <property type="nucleotide sequence ID" value="NZ_CP016027.1"/>
</dbReference>
<dbReference type="KEGG" id="haz:A9404_11260"/>
<gene>
    <name evidence="1" type="ORF">A9404_11260</name>
</gene>
<proteinExistence type="predicted"/>
<dbReference type="STRING" id="1860122.A9404_11260"/>
<protein>
    <recommendedName>
        <fullName evidence="3">DUF3800 domain-containing protein</fullName>
    </recommendedName>
</protein>